<keyword evidence="1" id="KW-0812">Transmembrane</keyword>
<reference evidence="3 4" key="1">
    <citation type="submission" date="2018-02" db="EMBL/GenBank/DDBJ databases">
        <title>The draft genome of Phyllobacterium sp. 1N-3.</title>
        <authorList>
            <person name="Liu L."/>
            <person name="Li L."/>
            <person name="Zhang X."/>
            <person name="Wang T."/>
            <person name="Liang L."/>
        </authorList>
    </citation>
    <scope>NUCLEOTIDE SEQUENCE [LARGE SCALE GENOMIC DNA]</scope>
    <source>
        <strain evidence="3 4">1N-3</strain>
    </source>
</reference>
<accession>A0A2S9IZ72</accession>
<protein>
    <recommendedName>
        <fullName evidence="2">CAAX prenyl protease 2/Lysostaphin resistance protein A-like domain-containing protein</fullName>
    </recommendedName>
</protein>
<name>A0A2S9IZ72_9HYPH</name>
<sequence length="336" mass="36627">MPIDNAIQGMSVRLNKELDRAYFPLKTFAFLRFMMSALWSNPLSAIAYLLLAIAIVAMLFRAKNIPLAAAIVSLIAALLAGILSWTGAAALAVFSALCIWHFSLWKNFTSSTFPYALVFSGVLVLLATVAFAGHIVPGFANVKILDHIRVSPVSAPFTMYLNYDKVFSAFVLASCGRLFWAGSPISIKPPVGRARATGIGALVLGACLLVIIPISMVAGYIAFEPKVMPVLWLWALNNFLFVTFAEEVLFRGMVQGSFSRAFARFGWSPYIALAISAGLFGLYHLEGGWSYVALATLAGLFYGTAYMKTGRIEVAMSVHFLLNLVHVLLFTYPRLA</sequence>
<feature type="transmembrane region" description="Helical" evidence="1">
    <location>
        <begin position="67"/>
        <end position="85"/>
    </location>
</feature>
<evidence type="ECO:0000313" key="4">
    <source>
        <dbReference type="Proteomes" id="UP000239434"/>
    </source>
</evidence>
<feature type="transmembrane region" description="Helical" evidence="1">
    <location>
        <begin position="115"/>
        <end position="136"/>
    </location>
</feature>
<feature type="transmembrane region" description="Helical" evidence="1">
    <location>
        <begin position="262"/>
        <end position="283"/>
    </location>
</feature>
<feature type="transmembrane region" description="Helical" evidence="1">
    <location>
        <begin position="199"/>
        <end position="223"/>
    </location>
</feature>
<feature type="transmembrane region" description="Helical" evidence="1">
    <location>
        <begin position="45"/>
        <end position="60"/>
    </location>
</feature>
<keyword evidence="4" id="KW-1185">Reference proteome</keyword>
<proteinExistence type="predicted"/>
<dbReference type="GO" id="GO:0004175">
    <property type="term" value="F:endopeptidase activity"/>
    <property type="evidence" value="ECO:0007669"/>
    <property type="project" value="UniProtKB-ARBA"/>
</dbReference>
<organism evidence="3 4">
    <name type="scientific">Phyllobacterium phragmitis</name>
    <dbReference type="NCBI Taxonomy" id="2670329"/>
    <lineage>
        <taxon>Bacteria</taxon>
        <taxon>Pseudomonadati</taxon>
        <taxon>Pseudomonadota</taxon>
        <taxon>Alphaproteobacteria</taxon>
        <taxon>Hyphomicrobiales</taxon>
        <taxon>Phyllobacteriaceae</taxon>
        <taxon>Phyllobacterium</taxon>
    </lineage>
</organism>
<evidence type="ECO:0000259" key="2">
    <source>
        <dbReference type="Pfam" id="PF02517"/>
    </source>
</evidence>
<feature type="transmembrane region" description="Helical" evidence="1">
    <location>
        <begin position="229"/>
        <end position="250"/>
    </location>
</feature>
<feature type="transmembrane region" description="Helical" evidence="1">
    <location>
        <begin position="289"/>
        <end position="307"/>
    </location>
</feature>
<keyword evidence="1" id="KW-0472">Membrane</keyword>
<dbReference type="Pfam" id="PF02517">
    <property type="entry name" value="Rce1-like"/>
    <property type="match status" value="1"/>
</dbReference>
<evidence type="ECO:0000256" key="1">
    <source>
        <dbReference type="SAM" id="Phobius"/>
    </source>
</evidence>
<dbReference type="Proteomes" id="UP000239434">
    <property type="component" value="Unassembled WGS sequence"/>
</dbReference>
<gene>
    <name evidence="3" type="ORF">C5748_01410</name>
</gene>
<dbReference type="RefSeq" id="WP_105740125.1">
    <property type="nucleotide sequence ID" value="NZ_PVBR01000001.1"/>
</dbReference>
<evidence type="ECO:0000313" key="3">
    <source>
        <dbReference type="EMBL" id="PRD45827.1"/>
    </source>
</evidence>
<keyword evidence="1" id="KW-1133">Transmembrane helix</keyword>
<feature type="domain" description="CAAX prenyl protease 2/Lysostaphin resistance protein A-like" evidence="2">
    <location>
        <begin position="231"/>
        <end position="325"/>
    </location>
</feature>
<dbReference type="InterPro" id="IPR003675">
    <property type="entry name" value="Rce1/LyrA-like_dom"/>
</dbReference>
<dbReference type="GO" id="GO:0080120">
    <property type="term" value="P:CAAX-box protein maturation"/>
    <property type="evidence" value="ECO:0007669"/>
    <property type="project" value="UniProtKB-ARBA"/>
</dbReference>
<comment type="caution">
    <text evidence="3">The sequence shown here is derived from an EMBL/GenBank/DDBJ whole genome shotgun (WGS) entry which is preliminary data.</text>
</comment>
<dbReference type="AlphaFoldDB" id="A0A2S9IZ72"/>
<dbReference type="EMBL" id="PVBR01000001">
    <property type="protein sequence ID" value="PRD45827.1"/>
    <property type="molecule type" value="Genomic_DNA"/>
</dbReference>